<gene>
    <name evidence="2" type="ORF">LB941_11520</name>
</gene>
<sequence>MRSSDIILGILLEKPATGYEIKEKFTTSLSNFYNASFGSIYPILHKLTKEEKVVFETITQSGKPNKKVYSITQKGKIAFQQYLRQPVEDKKTKWDFMAHLFYSKYLTIEERLELIDSEIATQKSEVQILTALREKLAVQKIDRYQFFCLDLGIKQKQLVVTELQGLKDNIIAEKQ</sequence>
<dbReference type="PANTHER" id="PTHR43252">
    <property type="entry name" value="TRANSCRIPTIONAL REGULATOR YQJI"/>
    <property type="match status" value="1"/>
</dbReference>
<accession>A0A9X2FMI8</accession>
<dbReference type="EMBL" id="JAIULA010000031">
    <property type="protein sequence ID" value="MCP0887960.1"/>
    <property type="molecule type" value="Genomic_DNA"/>
</dbReference>
<dbReference type="AlphaFoldDB" id="A0A9X2FMI8"/>
<evidence type="ECO:0000313" key="2">
    <source>
        <dbReference type="EMBL" id="MCP0887960.1"/>
    </source>
</evidence>
<dbReference type="Proteomes" id="UP001139006">
    <property type="component" value="Unassembled WGS sequence"/>
</dbReference>
<evidence type="ECO:0000259" key="1">
    <source>
        <dbReference type="Pfam" id="PF03551"/>
    </source>
</evidence>
<dbReference type="InterPro" id="IPR005149">
    <property type="entry name" value="Tscrpt_reg_PadR_N"/>
</dbReference>
<keyword evidence="3" id="KW-1185">Reference proteome</keyword>
<dbReference type="SUPFAM" id="SSF46785">
    <property type="entry name" value="Winged helix' DNA-binding domain"/>
    <property type="match status" value="1"/>
</dbReference>
<dbReference type="Pfam" id="PF03551">
    <property type="entry name" value="PadR"/>
    <property type="match status" value="1"/>
</dbReference>
<feature type="domain" description="Transcription regulator PadR N-terminal" evidence="1">
    <location>
        <begin position="7"/>
        <end position="80"/>
    </location>
</feature>
<dbReference type="Gene3D" id="1.10.10.10">
    <property type="entry name" value="Winged helix-like DNA-binding domain superfamily/Winged helix DNA-binding domain"/>
    <property type="match status" value="1"/>
</dbReference>
<dbReference type="InterPro" id="IPR036388">
    <property type="entry name" value="WH-like_DNA-bd_sf"/>
</dbReference>
<proteinExistence type="predicted"/>
<dbReference type="RefSeq" id="WP_253362118.1">
    <property type="nucleotide sequence ID" value="NZ_JAIULA010000031.1"/>
</dbReference>
<organism evidence="2 3">
    <name type="scientific">Ligilactobacillus ubinensis</name>
    <dbReference type="NCBI Taxonomy" id="2876789"/>
    <lineage>
        <taxon>Bacteria</taxon>
        <taxon>Bacillati</taxon>
        <taxon>Bacillota</taxon>
        <taxon>Bacilli</taxon>
        <taxon>Lactobacillales</taxon>
        <taxon>Lactobacillaceae</taxon>
        <taxon>Ligilactobacillus</taxon>
    </lineage>
</organism>
<dbReference type="Gene3D" id="6.10.140.1570">
    <property type="match status" value="1"/>
</dbReference>
<protein>
    <submittedName>
        <fullName evidence="2">PadR family transcriptional regulator</fullName>
    </submittedName>
</protein>
<comment type="caution">
    <text evidence="2">The sequence shown here is derived from an EMBL/GenBank/DDBJ whole genome shotgun (WGS) entry which is preliminary data.</text>
</comment>
<reference evidence="2 3" key="1">
    <citation type="journal article" date="2023" name="Int. J. Syst. Evol. Microbiol.">
        <title>Ligilactobacillus ubinensis sp. nov., a novel species isolated from the wild ferment of a durian fruit (Durio zibethinus).</title>
        <authorList>
            <person name="Heng Y.C."/>
            <person name="Menon N."/>
            <person name="Chen B."/>
            <person name="Loo B.Z.L."/>
            <person name="Wong G.W.J."/>
            <person name="Lim A.C.H."/>
            <person name="Silvaraju S."/>
            <person name="Kittelmann S."/>
        </authorList>
    </citation>
    <scope>NUCLEOTIDE SEQUENCE [LARGE SCALE GENOMIC DNA]</scope>
    <source>
        <strain evidence="2 3">WILCCON 0076</strain>
    </source>
</reference>
<name>A0A9X2FMI8_9LACO</name>
<dbReference type="PANTHER" id="PTHR43252:SF6">
    <property type="entry name" value="NEGATIVE TRANSCRIPTION REGULATOR PADR"/>
    <property type="match status" value="1"/>
</dbReference>
<dbReference type="InterPro" id="IPR036390">
    <property type="entry name" value="WH_DNA-bd_sf"/>
</dbReference>
<evidence type="ECO:0000313" key="3">
    <source>
        <dbReference type="Proteomes" id="UP001139006"/>
    </source>
</evidence>